<keyword evidence="3" id="KW-0132">Cell division</keyword>
<evidence type="ECO:0000256" key="2">
    <source>
        <dbReference type="ARBA" id="ARBA00020055"/>
    </source>
</evidence>
<reference evidence="8" key="1">
    <citation type="submission" date="2011-12" db="EMBL/GenBank/DDBJ databases">
        <title>The Draft Genome of Lepisosteus oculatus.</title>
        <authorList>
            <consortium name="The Broad Institute Genome Assembly &amp; Analysis Group"/>
            <consortium name="Computational R&amp;D Group"/>
            <consortium name="and Sequencing Platform"/>
            <person name="Di Palma F."/>
            <person name="Alfoldi J."/>
            <person name="Johnson J."/>
            <person name="Berlin A."/>
            <person name="Gnerre S."/>
            <person name="Jaffe D."/>
            <person name="MacCallum I."/>
            <person name="Young S."/>
            <person name="Walker B.J."/>
            <person name="Lander E.S."/>
            <person name="Lindblad-Toh K."/>
        </authorList>
    </citation>
    <scope>NUCLEOTIDE SEQUENCE [LARGE SCALE GENOMIC DNA]</scope>
</reference>
<dbReference type="FunCoup" id="W5MZT8">
    <property type="interactions" value="1215"/>
</dbReference>
<dbReference type="PANTHER" id="PTHR14728:SF2">
    <property type="entry name" value="PROTEIN AURORA BOREALIS"/>
    <property type="match status" value="1"/>
</dbReference>
<dbReference type="HOGENOM" id="CLU_038376_0_0_1"/>
<keyword evidence="5" id="KW-0131">Cell cycle</keyword>
<dbReference type="AlphaFoldDB" id="W5MZT8"/>
<dbReference type="GO" id="GO:0051301">
    <property type="term" value="P:cell division"/>
    <property type="evidence" value="ECO:0007669"/>
    <property type="project" value="UniProtKB-KW"/>
</dbReference>
<evidence type="ECO:0000313" key="7">
    <source>
        <dbReference type="Ensembl" id="ENSLOCP00000013897.1"/>
    </source>
</evidence>
<dbReference type="InParanoid" id="W5MZT8"/>
<dbReference type="InterPro" id="IPR023252">
    <property type="entry name" value="Aurora_borealis_protein"/>
</dbReference>
<feature type="compositionally biased region" description="Low complexity" evidence="6">
    <location>
        <begin position="198"/>
        <end position="211"/>
    </location>
</feature>
<evidence type="ECO:0000256" key="3">
    <source>
        <dbReference type="ARBA" id="ARBA00022618"/>
    </source>
</evidence>
<dbReference type="STRING" id="7918.ENSLOCP00000013897"/>
<dbReference type="GO" id="GO:0007088">
    <property type="term" value="P:regulation of mitotic nuclear division"/>
    <property type="evidence" value="ECO:0000318"/>
    <property type="project" value="GO_Central"/>
</dbReference>
<dbReference type="GO" id="GO:0005634">
    <property type="term" value="C:nucleus"/>
    <property type="evidence" value="ECO:0000318"/>
    <property type="project" value="GO_Central"/>
</dbReference>
<dbReference type="Pfam" id="PF15280">
    <property type="entry name" value="BORA_N"/>
    <property type="match status" value="1"/>
</dbReference>
<dbReference type="Ensembl" id="ENSLOCT00000013926.1">
    <property type="protein sequence ID" value="ENSLOCP00000013897.1"/>
    <property type="gene ID" value="ENSLOCG00000011308.1"/>
</dbReference>
<dbReference type="PRINTS" id="PR02038">
    <property type="entry name" value="AURORABORA"/>
</dbReference>
<evidence type="ECO:0000256" key="6">
    <source>
        <dbReference type="SAM" id="MobiDB-lite"/>
    </source>
</evidence>
<dbReference type="GO" id="GO:0019901">
    <property type="term" value="F:protein kinase binding"/>
    <property type="evidence" value="ECO:0000318"/>
    <property type="project" value="GO_Central"/>
</dbReference>
<reference evidence="7" key="2">
    <citation type="submission" date="2025-08" db="UniProtKB">
        <authorList>
            <consortium name="Ensembl"/>
        </authorList>
    </citation>
    <scope>IDENTIFICATION</scope>
</reference>
<evidence type="ECO:0000256" key="1">
    <source>
        <dbReference type="ARBA" id="ARBA00010963"/>
    </source>
</evidence>
<dbReference type="Bgee" id="ENSLOCG00000011308">
    <property type="expression patterns" value="Expressed in ovary and 11 other cell types or tissues"/>
</dbReference>
<keyword evidence="4" id="KW-0498">Mitosis</keyword>
<feature type="compositionally biased region" description="Polar residues" evidence="6">
    <location>
        <begin position="233"/>
        <end position="244"/>
    </location>
</feature>
<dbReference type="eggNOG" id="ENOG502S85H">
    <property type="taxonomic scope" value="Eukaryota"/>
</dbReference>
<dbReference type="Proteomes" id="UP000018468">
    <property type="component" value="Linkage group LG17"/>
</dbReference>
<protein>
    <recommendedName>
        <fullName evidence="2">Protein aurora borealis</fullName>
    </recommendedName>
</protein>
<accession>W5MZT8</accession>
<evidence type="ECO:0000256" key="4">
    <source>
        <dbReference type="ARBA" id="ARBA00022776"/>
    </source>
</evidence>
<feature type="region of interest" description="Disordered" evidence="6">
    <location>
        <begin position="196"/>
        <end position="244"/>
    </location>
</feature>
<reference evidence="7" key="3">
    <citation type="submission" date="2025-09" db="UniProtKB">
        <authorList>
            <consortium name="Ensembl"/>
        </authorList>
    </citation>
    <scope>IDENTIFICATION</scope>
</reference>
<keyword evidence="8" id="KW-1185">Reference proteome</keyword>
<name>W5MZT8_LEPOC</name>
<dbReference type="GO" id="GO:0060236">
    <property type="term" value="P:regulation of mitotic spindle organization"/>
    <property type="evidence" value="ECO:0000318"/>
    <property type="project" value="GO_Central"/>
</dbReference>
<organism evidence="7 8">
    <name type="scientific">Lepisosteus oculatus</name>
    <name type="common">Spotted gar</name>
    <dbReference type="NCBI Taxonomy" id="7918"/>
    <lineage>
        <taxon>Eukaryota</taxon>
        <taxon>Metazoa</taxon>
        <taxon>Chordata</taxon>
        <taxon>Craniata</taxon>
        <taxon>Vertebrata</taxon>
        <taxon>Euteleostomi</taxon>
        <taxon>Actinopterygii</taxon>
        <taxon>Neopterygii</taxon>
        <taxon>Holostei</taxon>
        <taxon>Semionotiformes</taxon>
        <taxon>Lepisosteidae</taxon>
        <taxon>Lepisosteus</taxon>
    </lineage>
</organism>
<dbReference type="OMA" id="STWIKEP"/>
<dbReference type="EMBL" id="AHAT01034994">
    <property type="status" value="NOT_ANNOTATED_CDS"/>
    <property type="molecule type" value="Genomic_DNA"/>
</dbReference>
<comment type="similarity">
    <text evidence="1">Belongs to the BORA family.</text>
</comment>
<evidence type="ECO:0000313" key="8">
    <source>
        <dbReference type="Proteomes" id="UP000018468"/>
    </source>
</evidence>
<proteinExistence type="inferred from homology"/>
<evidence type="ECO:0000256" key="5">
    <source>
        <dbReference type="ARBA" id="ARBA00023306"/>
    </source>
</evidence>
<dbReference type="PANTHER" id="PTHR14728">
    <property type="entry name" value="PROTEIN AURORA BOREALIS"/>
    <property type="match status" value="1"/>
</dbReference>
<dbReference type="GO" id="GO:0005737">
    <property type="term" value="C:cytoplasm"/>
    <property type="evidence" value="ECO:0000318"/>
    <property type="project" value="GO_Central"/>
</dbReference>
<dbReference type="GeneTree" id="ENSGT00390000013790"/>
<sequence length="525" mass="57194">IQDAGEILPESPGHAAVLNPFESPNDYHSLHESVVASPSLFRSSRTSSATPAKFKWSIDEIASLLPVDIDPEDIHRQSLYLSQTRTDKEIEERRQHAIEQFFTKNTIVPSPWAEPESKQPTQLHALKCSISPKIPRENLPNGKANASSQTVLSLPVDFDLEKILGEYFRADDADQSGESVSSPTLRRKLFLDGHECESVSPQASPAHSPAALETPGVPSSYHLSPLRGPAPLQTPSSGQFSSSPIKGSLRCYSLESVTSPVFSERPSLNLKTPTLSPIFLQPAQTPVSAERKRLNFLSPDGVAVCSSNTKPSRCAESPYVEGCSPIKSCSPVSSGGRLRMPRRRVSTFQLPLAHECTIEEKETLPLPDPMPPMDMDACSLHSHSVGRPEPLSEASESLHVESAKGNNTVNMGEPVESAEDESAWVKDGVENVHIQLTSSRTGSTSNAEGSHMFLSLLAESSGIPCDSASIQVDSAYNTQSIGVSNIADGTGTDIQQKDMLDVHLPEESCLYNRMHFKSKFFMEYY</sequence>